<keyword evidence="4" id="KW-0804">Transcription</keyword>
<comment type="subcellular location">
    <subcellularLocation>
        <location evidence="1">Nucleus</location>
    </subcellularLocation>
</comment>
<reference evidence="8" key="1">
    <citation type="submission" date="2020-10" db="EMBL/GenBank/DDBJ databases">
        <title>High-Quality Genome Resource of Clonostachys rosea strain S41 by Oxford Nanopore Long-Read Sequencing.</title>
        <authorList>
            <person name="Wang H."/>
        </authorList>
    </citation>
    <scope>NUCLEOTIDE SEQUENCE</scope>
    <source>
        <strain evidence="8">S41</strain>
    </source>
</reference>
<evidence type="ECO:0000313" key="9">
    <source>
        <dbReference type="Proteomes" id="UP000616885"/>
    </source>
</evidence>
<dbReference type="InterPro" id="IPR036864">
    <property type="entry name" value="Zn2-C6_fun-type_DNA-bd_sf"/>
</dbReference>
<evidence type="ECO:0000259" key="7">
    <source>
        <dbReference type="PROSITE" id="PS50048"/>
    </source>
</evidence>
<feature type="region of interest" description="Disordered" evidence="6">
    <location>
        <begin position="136"/>
        <end position="160"/>
    </location>
</feature>
<dbReference type="Gene3D" id="4.10.240.10">
    <property type="entry name" value="Zn(2)-C6 fungal-type DNA-binding domain"/>
    <property type="match status" value="1"/>
</dbReference>
<keyword evidence="5" id="KW-0539">Nucleus</keyword>
<comment type="caution">
    <text evidence="8">The sequence shown here is derived from an EMBL/GenBank/DDBJ whole genome shotgun (WGS) entry which is preliminary data.</text>
</comment>
<dbReference type="Pfam" id="PF04082">
    <property type="entry name" value="Fungal_trans"/>
    <property type="match status" value="1"/>
</dbReference>
<dbReference type="GO" id="GO:0003677">
    <property type="term" value="F:DNA binding"/>
    <property type="evidence" value="ECO:0007669"/>
    <property type="project" value="InterPro"/>
</dbReference>
<dbReference type="GO" id="GO:0000981">
    <property type="term" value="F:DNA-binding transcription factor activity, RNA polymerase II-specific"/>
    <property type="evidence" value="ECO:0007669"/>
    <property type="project" value="InterPro"/>
</dbReference>
<dbReference type="InterPro" id="IPR001138">
    <property type="entry name" value="Zn2Cys6_DnaBD"/>
</dbReference>
<dbReference type="Pfam" id="PF00172">
    <property type="entry name" value="Zn_clus"/>
    <property type="match status" value="1"/>
</dbReference>
<dbReference type="EMBL" id="JADCTT010000001">
    <property type="protein sequence ID" value="KAF9759795.1"/>
    <property type="molecule type" value="Genomic_DNA"/>
</dbReference>
<keyword evidence="3" id="KW-0805">Transcription regulation</keyword>
<feature type="compositionally biased region" description="Polar residues" evidence="6">
    <location>
        <begin position="695"/>
        <end position="705"/>
    </location>
</feature>
<evidence type="ECO:0000256" key="2">
    <source>
        <dbReference type="ARBA" id="ARBA00022723"/>
    </source>
</evidence>
<evidence type="ECO:0000256" key="1">
    <source>
        <dbReference type="ARBA" id="ARBA00004123"/>
    </source>
</evidence>
<evidence type="ECO:0000313" key="8">
    <source>
        <dbReference type="EMBL" id="KAF9759795.1"/>
    </source>
</evidence>
<protein>
    <recommendedName>
        <fullName evidence="7">Zn(2)-C6 fungal-type domain-containing protein</fullName>
    </recommendedName>
</protein>
<dbReference type="PANTHER" id="PTHR47338:SF23">
    <property type="entry name" value="ZN(II)2CYS6 TRANSCRIPTION FACTOR (EUROFUNG)"/>
    <property type="match status" value="1"/>
</dbReference>
<dbReference type="PROSITE" id="PS50048">
    <property type="entry name" value="ZN2_CY6_FUNGAL_2"/>
    <property type="match status" value="1"/>
</dbReference>
<evidence type="ECO:0000256" key="6">
    <source>
        <dbReference type="SAM" id="MobiDB-lite"/>
    </source>
</evidence>
<dbReference type="InterPro" id="IPR007219">
    <property type="entry name" value="XnlR_reg_dom"/>
</dbReference>
<dbReference type="GO" id="GO:0006351">
    <property type="term" value="P:DNA-templated transcription"/>
    <property type="evidence" value="ECO:0007669"/>
    <property type="project" value="InterPro"/>
</dbReference>
<sequence length="810" mass="90171">MESTGVTESRDLPSCAGCRARKLKCSREIPSCTNCQRLDLSCIYDSLKNKPGLKRGTLEKLTKRIDSLERQIIDRDNFVSNETPDQTTVNAAAVEQSDNDTSALTALTLETKILSSTISELSRTISVLTEASVAKRSSSVEPGTRSAKRQKVAESSAAVPTGPSTLTLTATLDSQEDVESLLEAYFSNFHPWIPMIHRSMFRSKVIDNHGELDNDIVLHAIMIGASRYDDQRKNPVEMSMDRFQIACDHVLLTANQILQLKNLQALTILAFRYLGDGDLTKAWPIVAALTRMAEFLGICVEQSEVKAHTESFFTPCPQALPQSWVEEEETRRVFWNIFILDRICSITTGWKVALTADNSSRRLPVCGTFWNENAPRVTPYFSIWDKSATKISNSVAFLPAHSVSPKQPTEPSNDGEHVSPGDASQSASDLNTSNTGAFAYFVESLESLYQVNEYFLRQRVDFGNRQEVFSWLTRFKELDFRLVRWKTLLPPKWKDPNVPPPETSNILDPNMSLAHVTHNTSMIMLHQKIGYPDSKLKGIPLPNFYSAETCHSAAVETSNITRNYLRHSSTCRPLSPHWAFCVFASAKILLVHHRFYSQDLSPHFWSLVQCLQEMAQRWIGNSSIEPTSSLAGQLLDKLQSLHAGSTSTSQFISTIYSGSLHSPHVIDSHETEHPSPRSRLFATDQSQPGPFASSAKPSVNQSAQVSEAPHAGRPGNDWLSPSQVPDCRMSTASGGTDELSSIIKSFSGEQFTGMDRIINFDDLDFEGICDVDPAGQGRVSSLKQSGTLVQFNGLAPRRKLFVLYQFFLKK</sequence>
<dbReference type="SUPFAM" id="SSF57701">
    <property type="entry name" value="Zn2/Cys6 DNA-binding domain"/>
    <property type="match status" value="1"/>
</dbReference>
<evidence type="ECO:0000256" key="4">
    <source>
        <dbReference type="ARBA" id="ARBA00023163"/>
    </source>
</evidence>
<dbReference type="CDD" id="cd12148">
    <property type="entry name" value="fungal_TF_MHR"/>
    <property type="match status" value="1"/>
</dbReference>
<dbReference type="GO" id="GO:0005634">
    <property type="term" value="C:nucleus"/>
    <property type="evidence" value="ECO:0007669"/>
    <property type="project" value="UniProtKB-SubCell"/>
</dbReference>
<organism evidence="8 9">
    <name type="scientific">Bionectria ochroleuca</name>
    <name type="common">Gliocladium roseum</name>
    <dbReference type="NCBI Taxonomy" id="29856"/>
    <lineage>
        <taxon>Eukaryota</taxon>
        <taxon>Fungi</taxon>
        <taxon>Dikarya</taxon>
        <taxon>Ascomycota</taxon>
        <taxon>Pezizomycotina</taxon>
        <taxon>Sordariomycetes</taxon>
        <taxon>Hypocreomycetidae</taxon>
        <taxon>Hypocreales</taxon>
        <taxon>Bionectriaceae</taxon>
        <taxon>Clonostachys</taxon>
    </lineage>
</organism>
<proteinExistence type="predicted"/>
<feature type="compositionally biased region" description="Basic and acidic residues" evidence="6">
    <location>
        <begin position="664"/>
        <end position="675"/>
    </location>
</feature>
<accession>A0A8H7NQB5</accession>
<dbReference type="SMART" id="SM00066">
    <property type="entry name" value="GAL4"/>
    <property type="match status" value="1"/>
</dbReference>
<dbReference type="Proteomes" id="UP000616885">
    <property type="component" value="Unassembled WGS sequence"/>
</dbReference>
<dbReference type="CDD" id="cd00067">
    <property type="entry name" value="GAL4"/>
    <property type="match status" value="1"/>
</dbReference>
<dbReference type="GO" id="GO:0008270">
    <property type="term" value="F:zinc ion binding"/>
    <property type="evidence" value="ECO:0007669"/>
    <property type="project" value="InterPro"/>
</dbReference>
<dbReference type="SMART" id="SM00906">
    <property type="entry name" value="Fungal_trans"/>
    <property type="match status" value="1"/>
</dbReference>
<gene>
    <name evidence="8" type="ORF">IM811_001489</name>
</gene>
<dbReference type="PROSITE" id="PS00463">
    <property type="entry name" value="ZN2_CY6_FUNGAL_1"/>
    <property type="match status" value="1"/>
</dbReference>
<feature type="region of interest" description="Disordered" evidence="6">
    <location>
        <begin position="402"/>
        <end position="430"/>
    </location>
</feature>
<dbReference type="PANTHER" id="PTHR47338">
    <property type="entry name" value="ZN(II)2CYS6 TRANSCRIPTION FACTOR (EUROFUNG)-RELATED"/>
    <property type="match status" value="1"/>
</dbReference>
<dbReference type="AlphaFoldDB" id="A0A8H7NQB5"/>
<evidence type="ECO:0000256" key="3">
    <source>
        <dbReference type="ARBA" id="ARBA00023015"/>
    </source>
</evidence>
<feature type="region of interest" description="Disordered" evidence="6">
    <location>
        <begin position="663"/>
        <end position="736"/>
    </location>
</feature>
<evidence type="ECO:0000256" key="5">
    <source>
        <dbReference type="ARBA" id="ARBA00023242"/>
    </source>
</evidence>
<keyword evidence="2" id="KW-0479">Metal-binding</keyword>
<dbReference type="InterPro" id="IPR050815">
    <property type="entry name" value="TF_fung"/>
</dbReference>
<name>A0A8H7NQB5_BIOOC</name>
<feature type="domain" description="Zn(2)-C6 fungal-type" evidence="7">
    <location>
        <begin position="14"/>
        <end position="44"/>
    </location>
</feature>